<dbReference type="EMBL" id="MU004329">
    <property type="protein sequence ID" value="KAF2657110.1"/>
    <property type="molecule type" value="Genomic_DNA"/>
</dbReference>
<dbReference type="AlphaFoldDB" id="A0A6A6TBF0"/>
<dbReference type="Proteomes" id="UP000799324">
    <property type="component" value="Unassembled WGS sequence"/>
</dbReference>
<keyword evidence="3" id="KW-1185">Reference proteome</keyword>
<proteinExistence type="predicted"/>
<protein>
    <submittedName>
        <fullName evidence="2">Uncharacterized protein</fullName>
    </submittedName>
</protein>
<reference evidence="2" key="1">
    <citation type="journal article" date="2020" name="Stud. Mycol.">
        <title>101 Dothideomycetes genomes: a test case for predicting lifestyles and emergence of pathogens.</title>
        <authorList>
            <person name="Haridas S."/>
            <person name="Albert R."/>
            <person name="Binder M."/>
            <person name="Bloem J."/>
            <person name="Labutti K."/>
            <person name="Salamov A."/>
            <person name="Andreopoulos B."/>
            <person name="Baker S."/>
            <person name="Barry K."/>
            <person name="Bills G."/>
            <person name="Bluhm B."/>
            <person name="Cannon C."/>
            <person name="Castanera R."/>
            <person name="Culley D."/>
            <person name="Daum C."/>
            <person name="Ezra D."/>
            <person name="Gonzalez J."/>
            <person name="Henrissat B."/>
            <person name="Kuo A."/>
            <person name="Liang C."/>
            <person name="Lipzen A."/>
            <person name="Lutzoni F."/>
            <person name="Magnuson J."/>
            <person name="Mondo S."/>
            <person name="Nolan M."/>
            <person name="Ohm R."/>
            <person name="Pangilinan J."/>
            <person name="Park H.-J."/>
            <person name="Ramirez L."/>
            <person name="Alfaro M."/>
            <person name="Sun H."/>
            <person name="Tritt A."/>
            <person name="Yoshinaga Y."/>
            <person name="Zwiers L.-H."/>
            <person name="Turgeon B."/>
            <person name="Goodwin S."/>
            <person name="Spatafora J."/>
            <person name="Crous P."/>
            <person name="Grigoriev I."/>
        </authorList>
    </citation>
    <scope>NUCLEOTIDE SEQUENCE</scope>
    <source>
        <strain evidence="2">CBS 122681</strain>
    </source>
</reference>
<evidence type="ECO:0000313" key="3">
    <source>
        <dbReference type="Proteomes" id="UP000799324"/>
    </source>
</evidence>
<gene>
    <name evidence="2" type="ORF">K491DRAFT_691472</name>
</gene>
<evidence type="ECO:0000313" key="2">
    <source>
        <dbReference type="EMBL" id="KAF2657110.1"/>
    </source>
</evidence>
<sequence>MPWVPSVVEAAGSLDAQQPSPRCPADRPTTGHATTSLSRMKKKEQARVRCAI</sequence>
<feature type="compositionally biased region" description="Basic and acidic residues" evidence="1">
    <location>
        <begin position="43"/>
        <end position="52"/>
    </location>
</feature>
<name>A0A6A6TBF0_9PLEO</name>
<organism evidence="2 3">
    <name type="scientific">Lophiostoma macrostomum CBS 122681</name>
    <dbReference type="NCBI Taxonomy" id="1314788"/>
    <lineage>
        <taxon>Eukaryota</taxon>
        <taxon>Fungi</taxon>
        <taxon>Dikarya</taxon>
        <taxon>Ascomycota</taxon>
        <taxon>Pezizomycotina</taxon>
        <taxon>Dothideomycetes</taxon>
        <taxon>Pleosporomycetidae</taxon>
        <taxon>Pleosporales</taxon>
        <taxon>Lophiostomataceae</taxon>
        <taxon>Lophiostoma</taxon>
    </lineage>
</organism>
<feature type="region of interest" description="Disordered" evidence="1">
    <location>
        <begin position="12"/>
        <end position="52"/>
    </location>
</feature>
<accession>A0A6A6TBF0</accession>
<evidence type="ECO:0000256" key="1">
    <source>
        <dbReference type="SAM" id="MobiDB-lite"/>
    </source>
</evidence>